<dbReference type="Pfam" id="PF12889">
    <property type="entry name" value="DUF3829"/>
    <property type="match status" value="1"/>
</dbReference>
<dbReference type="RefSeq" id="WP_111247412.1">
    <property type="nucleotide sequence ID" value="NZ_PIEU01000045.1"/>
</dbReference>
<protein>
    <recommendedName>
        <fullName evidence="3">DUF3829 domain-containing protein</fullName>
    </recommendedName>
</protein>
<keyword evidence="2" id="KW-1185">Reference proteome</keyword>
<evidence type="ECO:0008006" key="3">
    <source>
        <dbReference type="Google" id="ProtNLM"/>
    </source>
</evidence>
<accession>A0A2W4BF19</accession>
<dbReference type="EMBL" id="PIEU01000045">
    <property type="protein sequence ID" value="PZL75345.1"/>
    <property type="molecule type" value="Genomic_DNA"/>
</dbReference>
<gene>
    <name evidence="1" type="ORF">CI088_05100</name>
</gene>
<dbReference type="Proteomes" id="UP000249828">
    <property type="component" value="Unassembled WGS sequence"/>
</dbReference>
<sequence>MKNKSNVFMVLLVLNVVFVITGCNKLEKAKENFANDDSYSSKIEEKDKYNAYVDLFSVLSGELAKIEHSYAQKHMDGDGQFMPTDDKTALGYIGVIGSVQRAIEEAEKRLSTKPKMAIDEDVKPLLTVLKKEVLILEEIESYYQEKDFLNDHDEKGKELNSKLVSITKEMNDPIKNFSDNMRTFMSETEKKEREAYKKEGNKISLGMLEFLDTAKEARDVVSNSIAEEGRIDLTTENYVGVNIDVSKALDELKKYPQIQKI</sequence>
<evidence type="ECO:0000313" key="1">
    <source>
        <dbReference type="EMBL" id="PZL75345.1"/>
    </source>
</evidence>
<dbReference type="AlphaFoldDB" id="A0A2W4BF19"/>
<dbReference type="PROSITE" id="PS51257">
    <property type="entry name" value="PROKAR_LIPOPROTEIN"/>
    <property type="match status" value="1"/>
</dbReference>
<reference evidence="1 2" key="1">
    <citation type="submission" date="2017-11" db="EMBL/GenBank/DDBJ databases">
        <title>Draft genome sequence of Enterococcus plantarum TRW2 strain isolated from lettuce.</title>
        <authorList>
            <person name="Kim E.B."/>
            <person name="Marco M.L."/>
            <person name="Williams T.R."/>
            <person name="You I.H."/>
        </authorList>
    </citation>
    <scope>NUCLEOTIDE SEQUENCE [LARGE SCALE GENOMIC DNA]</scope>
    <source>
        <strain evidence="1 2">TRW2</strain>
    </source>
</reference>
<dbReference type="InterPro" id="IPR024291">
    <property type="entry name" value="DUF3829"/>
</dbReference>
<proteinExistence type="predicted"/>
<dbReference type="STRING" id="1077675.BCR22_03025"/>
<evidence type="ECO:0000313" key="2">
    <source>
        <dbReference type="Proteomes" id="UP000249828"/>
    </source>
</evidence>
<name>A0A2W4BF19_9ENTE</name>
<organism evidence="1 2">
    <name type="scientific">Enterococcus plantarum</name>
    <dbReference type="NCBI Taxonomy" id="1077675"/>
    <lineage>
        <taxon>Bacteria</taxon>
        <taxon>Bacillati</taxon>
        <taxon>Bacillota</taxon>
        <taxon>Bacilli</taxon>
        <taxon>Lactobacillales</taxon>
        <taxon>Enterococcaceae</taxon>
        <taxon>Enterococcus</taxon>
    </lineage>
</organism>
<comment type="caution">
    <text evidence="1">The sequence shown here is derived from an EMBL/GenBank/DDBJ whole genome shotgun (WGS) entry which is preliminary data.</text>
</comment>